<keyword evidence="3" id="KW-1185">Reference proteome</keyword>
<feature type="compositionally biased region" description="Polar residues" evidence="1">
    <location>
        <begin position="1"/>
        <end position="10"/>
    </location>
</feature>
<feature type="non-terminal residue" evidence="2">
    <location>
        <position position="147"/>
    </location>
</feature>
<dbReference type="EMBL" id="OX459948">
    <property type="protein sequence ID" value="CAI9155603.1"/>
    <property type="molecule type" value="Genomic_DNA"/>
</dbReference>
<organism evidence="2 3">
    <name type="scientific">Rangifer tarandus platyrhynchus</name>
    <name type="common">Svalbard reindeer</name>
    <dbReference type="NCBI Taxonomy" id="3082113"/>
    <lineage>
        <taxon>Eukaryota</taxon>
        <taxon>Metazoa</taxon>
        <taxon>Chordata</taxon>
        <taxon>Craniata</taxon>
        <taxon>Vertebrata</taxon>
        <taxon>Euteleostomi</taxon>
        <taxon>Mammalia</taxon>
        <taxon>Eutheria</taxon>
        <taxon>Laurasiatheria</taxon>
        <taxon>Artiodactyla</taxon>
        <taxon>Ruminantia</taxon>
        <taxon>Pecora</taxon>
        <taxon>Cervidae</taxon>
        <taxon>Odocoileinae</taxon>
        <taxon>Rangifer</taxon>
    </lineage>
</organism>
<sequence>TLWNSSSICRISNFERPPNRRSQKSSFPAPPEAGTQQSDEPLMICSRENEQTGSQKSPSTEQRLATYPLPPSPSFGKRQETPGRVRDAAVRQPRERAGGAQGSHPGVGGSLSSRVQQPASPGLVPLTSAKNRLRTAHRATELRPRPR</sequence>
<feature type="compositionally biased region" description="Polar residues" evidence="1">
    <location>
        <begin position="51"/>
        <end position="63"/>
    </location>
</feature>
<proteinExistence type="predicted"/>
<evidence type="ECO:0000256" key="1">
    <source>
        <dbReference type="SAM" id="MobiDB-lite"/>
    </source>
</evidence>
<evidence type="ECO:0000313" key="2">
    <source>
        <dbReference type="EMBL" id="CAI9155603.1"/>
    </source>
</evidence>
<accession>A0ABN8Y1W7</accession>
<feature type="compositionally biased region" description="Gly residues" evidence="1">
    <location>
        <begin position="99"/>
        <end position="109"/>
    </location>
</feature>
<name>A0ABN8Y1W7_RANTA</name>
<feature type="region of interest" description="Disordered" evidence="1">
    <location>
        <begin position="1"/>
        <end position="147"/>
    </location>
</feature>
<feature type="compositionally biased region" description="Basic and acidic residues" evidence="1">
    <location>
        <begin position="138"/>
        <end position="147"/>
    </location>
</feature>
<protein>
    <submittedName>
        <fullName evidence="2">Uncharacterized protein</fullName>
    </submittedName>
</protein>
<evidence type="ECO:0000313" key="3">
    <source>
        <dbReference type="Proteomes" id="UP001176941"/>
    </source>
</evidence>
<feature type="compositionally biased region" description="Basic and acidic residues" evidence="1">
    <location>
        <begin position="77"/>
        <end position="97"/>
    </location>
</feature>
<feature type="compositionally biased region" description="Polar residues" evidence="1">
    <location>
        <begin position="110"/>
        <end position="119"/>
    </location>
</feature>
<gene>
    <name evidence="2" type="ORF">MRATA1EN1_LOCUS4565</name>
</gene>
<reference evidence="2" key="1">
    <citation type="submission" date="2023-04" db="EMBL/GenBank/DDBJ databases">
        <authorList>
            <consortium name="ELIXIR-Norway"/>
        </authorList>
    </citation>
    <scope>NUCLEOTIDE SEQUENCE [LARGE SCALE GENOMIC DNA]</scope>
</reference>
<dbReference type="Proteomes" id="UP001176941">
    <property type="component" value="Chromosome 12"/>
</dbReference>